<gene>
    <name evidence="2" type="ORF">LK12_05425</name>
</gene>
<evidence type="ECO:0000313" key="3">
    <source>
        <dbReference type="Proteomes" id="UP000031057"/>
    </source>
</evidence>
<protein>
    <submittedName>
        <fullName evidence="2">Uncharacterized protein</fullName>
    </submittedName>
</protein>
<dbReference type="AlphaFoldDB" id="A0A0B1ZMD3"/>
<dbReference type="Proteomes" id="UP000031057">
    <property type="component" value="Unassembled WGS sequence"/>
</dbReference>
<evidence type="ECO:0000313" key="2">
    <source>
        <dbReference type="EMBL" id="KHK92280.1"/>
    </source>
</evidence>
<dbReference type="RefSeq" id="WP_039280560.1">
    <property type="nucleotide sequence ID" value="NZ_JTDI01000002.1"/>
</dbReference>
<keyword evidence="3" id="KW-1185">Reference proteome</keyword>
<dbReference type="STRING" id="1348853.LK12_05425"/>
<proteinExistence type="predicted"/>
<dbReference type="EMBL" id="JTDI01000002">
    <property type="protein sequence ID" value="KHK92280.1"/>
    <property type="molecule type" value="Genomic_DNA"/>
</dbReference>
<comment type="caution">
    <text evidence="2">The sequence shown here is derived from an EMBL/GenBank/DDBJ whole genome shotgun (WGS) entry which is preliminary data.</text>
</comment>
<name>A0A0B1ZMD3_9SPHN</name>
<accession>A0A0B1ZMD3</accession>
<reference evidence="2 3" key="1">
    <citation type="submission" date="2014-10" db="EMBL/GenBank/DDBJ databases">
        <title>Genome sequence of Novosphingobium malaysiense MUSC 273(T).</title>
        <authorList>
            <person name="Lee L.-H."/>
        </authorList>
    </citation>
    <scope>NUCLEOTIDE SEQUENCE [LARGE SCALE GENOMIC DNA]</scope>
    <source>
        <strain evidence="2 3">MUSC 273</strain>
    </source>
</reference>
<sequence length="79" mass="8265">MKAVSLLAPGVTGNSATTHLTDDISAIGRYSDRHDAAAHHDYHHHYPARPGTVGRGLNAQPPSPGVRAAGVTSRTDKIS</sequence>
<organism evidence="2 3">
    <name type="scientific">Novosphingobium malaysiense</name>
    <dbReference type="NCBI Taxonomy" id="1348853"/>
    <lineage>
        <taxon>Bacteria</taxon>
        <taxon>Pseudomonadati</taxon>
        <taxon>Pseudomonadota</taxon>
        <taxon>Alphaproteobacteria</taxon>
        <taxon>Sphingomonadales</taxon>
        <taxon>Sphingomonadaceae</taxon>
        <taxon>Novosphingobium</taxon>
    </lineage>
</organism>
<feature type="region of interest" description="Disordered" evidence="1">
    <location>
        <begin position="35"/>
        <end position="79"/>
    </location>
</feature>
<evidence type="ECO:0000256" key="1">
    <source>
        <dbReference type="SAM" id="MobiDB-lite"/>
    </source>
</evidence>